<dbReference type="InterPro" id="IPR029001">
    <property type="entry name" value="ITPase-like_fam"/>
</dbReference>
<comment type="function">
    <text evidence="4">Nucleoside triphosphate pyrophosphatase. May have a dual role in cell division arrest and in preventing the incorporation of modified nucleotides into cellular nucleic acids.</text>
</comment>
<comment type="caution">
    <text evidence="5">The sequence shown here is derived from an EMBL/GenBank/DDBJ whole genome shotgun (WGS) entry which is preliminary data.</text>
</comment>
<dbReference type="InterPro" id="IPR003697">
    <property type="entry name" value="Maf-like"/>
</dbReference>
<keyword evidence="2 4" id="KW-0378">Hydrolase</keyword>
<dbReference type="HAMAP" id="MF_00528">
    <property type="entry name" value="Maf"/>
    <property type="match status" value="1"/>
</dbReference>
<dbReference type="RefSeq" id="WP_114509252.1">
    <property type="nucleotide sequence ID" value="NZ_QPMK01000001.1"/>
</dbReference>
<evidence type="ECO:0000256" key="3">
    <source>
        <dbReference type="ARBA" id="ARBA00023080"/>
    </source>
</evidence>
<sequence>MPQELILASGSEIRAKLLTQACIPHRIDPARIDEEAVRAALEAEEAKPRDIADTLAELKARKISDKHPEATVLGCDQVLALGNTVFGKAADREEAFEHLSRLSGQTHMLLSAAVIVEAGQPTWRHVGVVRLTMHSLSRDFIEGYLDRNWPDVQSSVGGYKIEGEGVRLFSRIQGDHFSILGLPLLEFMNHLILKGELAS</sequence>
<dbReference type="Pfam" id="PF02545">
    <property type="entry name" value="Maf"/>
    <property type="match status" value="1"/>
</dbReference>
<gene>
    <name evidence="5" type="primary">maf</name>
    <name evidence="5" type="ORF">DU478_02030</name>
</gene>
<dbReference type="SUPFAM" id="SSF52972">
    <property type="entry name" value="ITPase-like"/>
    <property type="match status" value="1"/>
</dbReference>
<comment type="subcellular location">
    <subcellularLocation>
        <location evidence="4">Cytoplasm</location>
    </subcellularLocation>
</comment>
<dbReference type="EC" id="3.6.1.9" evidence="4"/>
<keyword evidence="3 4" id="KW-0546">Nucleotide metabolism</keyword>
<organism evidence="5 6">
    <name type="scientific">Thalassococcus profundi</name>
    <dbReference type="NCBI Taxonomy" id="2282382"/>
    <lineage>
        <taxon>Bacteria</taxon>
        <taxon>Pseudomonadati</taxon>
        <taxon>Pseudomonadota</taxon>
        <taxon>Alphaproteobacteria</taxon>
        <taxon>Rhodobacterales</taxon>
        <taxon>Roseobacteraceae</taxon>
        <taxon>Thalassococcus</taxon>
    </lineage>
</organism>
<accession>A0A369TTQ2</accession>
<dbReference type="GO" id="GO:0005737">
    <property type="term" value="C:cytoplasm"/>
    <property type="evidence" value="ECO:0007669"/>
    <property type="project" value="UniProtKB-SubCell"/>
</dbReference>
<name>A0A369TTQ2_9RHOB</name>
<dbReference type="OrthoDB" id="9813962at2"/>
<dbReference type="CDD" id="cd00555">
    <property type="entry name" value="Maf"/>
    <property type="match status" value="1"/>
</dbReference>
<comment type="catalytic activity">
    <reaction evidence="4">
        <text>a 2'-deoxyribonucleoside 5'-triphosphate + H2O = a 2'-deoxyribonucleoside 5'-phosphate + diphosphate + H(+)</text>
        <dbReference type="Rhea" id="RHEA:44644"/>
        <dbReference type="ChEBI" id="CHEBI:15377"/>
        <dbReference type="ChEBI" id="CHEBI:15378"/>
        <dbReference type="ChEBI" id="CHEBI:33019"/>
        <dbReference type="ChEBI" id="CHEBI:61560"/>
        <dbReference type="ChEBI" id="CHEBI:65317"/>
        <dbReference type="EC" id="3.6.1.9"/>
    </reaction>
</comment>
<evidence type="ECO:0000256" key="2">
    <source>
        <dbReference type="ARBA" id="ARBA00022801"/>
    </source>
</evidence>
<dbReference type="AlphaFoldDB" id="A0A369TTQ2"/>
<reference evidence="5 6" key="1">
    <citation type="submission" date="2018-07" db="EMBL/GenBank/DDBJ databases">
        <title>Thalassococcus profundi sp. nov., a marine bacterium isolated from deep seawater of Okinawa Trough.</title>
        <authorList>
            <person name="Yu M."/>
        </authorList>
    </citation>
    <scope>NUCLEOTIDE SEQUENCE [LARGE SCALE GENOMIC DNA]</scope>
    <source>
        <strain evidence="5 6">WRAS1</strain>
    </source>
</reference>
<evidence type="ECO:0000313" key="6">
    <source>
        <dbReference type="Proteomes" id="UP000253977"/>
    </source>
</evidence>
<proteinExistence type="inferred from homology"/>
<dbReference type="NCBIfam" id="TIGR00172">
    <property type="entry name" value="maf"/>
    <property type="match status" value="1"/>
</dbReference>
<comment type="catalytic activity">
    <reaction evidence="4">
        <text>a ribonucleoside 5'-triphosphate + H2O = a ribonucleoside 5'-phosphate + diphosphate + H(+)</text>
        <dbReference type="Rhea" id="RHEA:23996"/>
        <dbReference type="ChEBI" id="CHEBI:15377"/>
        <dbReference type="ChEBI" id="CHEBI:15378"/>
        <dbReference type="ChEBI" id="CHEBI:33019"/>
        <dbReference type="ChEBI" id="CHEBI:58043"/>
        <dbReference type="ChEBI" id="CHEBI:61557"/>
        <dbReference type="EC" id="3.6.1.9"/>
    </reaction>
</comment>
<dbReference type="PANTHER" id="PTHR43213:SF5">
    <property type="entry name" value="BIFUNCTIONAL DTTP_UTP PYROPHOSPHATASE_METHYLTRANSFERASE PROTEIN-RELATED"/>
    <property type="match status" value="1"/>
</dbReference>
<dbReference type="Proteomes" id="UP000253977">
    <property type="component" value="Unassembled WGS sequence"/>
</dbReference>
<comment type="cofactor">
    <cofactor evidence="1 4">
        <name>a divalent metal cation</name>
        <dbReference type="ChEBI" id="CHEBI:60240"/>
    </cofactor>
</comment>
<dbReference type="GO" id="GO:0009117">
    <property type="term" value="P:nucleotide metabolic process"/>
    <property type="evidence" value="ECO:0007669"/>
    <property type="project" value="UniProtKB-KW"/>
</dbReference>
<feature type="active site" description="Proton acceptor" evidence="4">
    <location>
        <position position="76"/>
    </location>
</feature>
<dbReference type="PANTHER" id="PTHR43213">
    <property type="entry name" value="BIFUNCTIONAL DTTP/UTP PYROPHOSPHATASE/METHYLTRANSFERASE PROTEIN-RELATED"/>
    <property type="match status" value="1"/>
</dbReference>
<comment type="caution">
    <text evidence="4">Lacks conserved residue(s) required for the propagation of feature annotation.</text>
</comment>
<dbReference type="GO" id="GO:0047429">
    <property type="term" value="F:nucleoside triphosphate diphosphatase activity"/>
    <property type="evidence" value="ECO:0007669"/>
    <property type="project" value="UniProtKB-EC"/>
</dbReference>
<keyword evidence="4" id="KW-0963">Cytoplasm</keyword>
<dbReference type="PIRSF" id="PIRSF006305">
    <property type="entry name" value="Maf"/>
    <property type="match status" value="1"/>
</dbReference>
<evidence type="ECO:0000313" key="5">
    <source>
        <dbReference type="EMBL" id="RDD68272.1"/>
    </source>
</evidence>
<evidence type="ECO:0000256" key="4">
    <source>
        <dbReference type="HAMAP-Rule" id="MF_00528"/>
    </source>
</evidence>
<dbReference type="EMBL" id="QPMK01000001">
    <property type="protein sequence ID" value="RDD68272.1"/>
    <property type="molecule type" value="Genomic_DNA"/>
</dbReference>
<evidence type="ECO:0000256" key="1">
    <source>
        <dbReference type="ARBA" id="ARBA00001968"/>
    </source>
</evidence>
<protein>
    <recommendedName>
        <fullName evidence="4">Nucleoside triphosphate pyrophosphatase</fullName>
        <ecNumber evidence="4">3.6.1.9</ecNumber>
    </recommendedName>
    <alternativeName>
        <fullName evidence="4">Nucleotide pyrophosphatase</fullName>
        <shortName evidence="4">Nucleotide PPase</shortName>
    </alternativeName>
</protein>
<dbReference type="Gene3D" id="3.90.950.10">
    <property type="match status" value="1"/>
</dbReference>
<comment type="similarity">
    <text evidence="4">Belongs to the Maf family.</text>
</comment>
<keyword evidence="6" id="KW-1185">Reference proteome</keyword>